<dbReference type="EMBL" id="JAMXFF010000005">
    <property type="protein sequence ID" value="MCT7965794.1"/>
    <property type="molecule type" value="Genomic_DNA"/>
</dbReference>
<comment type="caution">
    <text evidence="1">The sequence shown here is derived from an EMBL/GenBank/DDBJ whole genome shotgun (WGS) entry which is preliminary data.</text>
</comment>
<organism evidence="1 2">
    <name type="scientific">Laspinema palackyanum D2a</name>
    <dbReference type="NCBI Taxonomy" id="2953684"/>
    <lineage>
        <taxon>Bacteria</taxon>
        <taxon>Bacillati</taxon>
        <taxon>Cyanobacteriota</taxon>
        <taxon>Cyanophyceae</taxon>
        <taxon>Oscillatoriophycideae</taxon>
        <taxon>Oscillatoriales</taxon>
        <taxon>Laspinemataceae</taxon>
        <taxon>Laspinema</taxon>
        <taxon>Laspinema palackyanum</taxon>
    </lineage>
</organism>
<name>A0ABT2MM21_9CYAN</name>
<evidence type="ECO:0000313" key="1">
    <source>
        <dbReference type="EMBL" id="MCT7965794.1"/>
    </source>
</evidence>
<protein>
    <submittedName>
        <fullName evidence="1">Uncharacterized protein</fullName>
    </submittedName>
</protein>
<dbReference type="Proteomes" id="UP001525890">
    <property type="component" value="Unassembled WGS sequence"/>
</dbReference>
<evidence type="ECO:0000313" key="2">
    <source>
        <dbReference type="Proteomes" id="UP001525890"/>
    </source>
</evidence>
<reference evidence="1 2" key="1">
    <citation type="journal article" date="2022" name="Front. Microbiol.">
        <title>High genomic differentiation and limited gene flow indicate recent cryptic speciation within the genus Laspinema (cyanobacteria).</title>
        <authorList>
            <person name="Stanojkovic A."/>
            <person name="Skoupy S."/>
            <person name="Skaloud P."/>
            <person name="Dvorak P."/>
        </authorList>
    </citation>
    <scope>NUCLEOTIDE SEQUENCE [LARGE SCALE GENOMIC DNA]</scope>
    <source>
        <strain evidence="1 2">D2a</strain>
    </source>
</reference>
<keyword evidence="2" id="KW-1185">Reference proteome</keyword>
<proteinExistence type="predicted"/>
<gene>
    <name evidence="1" type="ORF">NG799_05545</name>
</gene>
<accession>A0ABT2MM21</accession>
<sequence>MDWWESVAEIRGGNVRSIAQTEREAIVDVQLQYLMKDGELIYDQKSRINLVWDNREQTWLFDDKFEP</sequence>
<dbReference type="RefSeq" id="WP_368005471.1">
    <property type="nucleotide sequence ID" value="NZ_JAMXFF010000005.1"/>
</dbReference>